<comment type="caution">
    <text evidence="1">The sequence shown here is derived from an EMBL/GenBank/DDBJ whole genome shotgun (WGS) entry which is preliminary data.</text>
</comment>
<evidence type="ECO:0000313" key="1">
    <source>
        <dbReference type="EMBL" id="KAF0315527.1"/>
    </source>
</evidence>
<evidence type="ECO:0000313" key="2">
    <source>
        <dbReference type="Proteomes" id="UP000434172"/>
    </source>
</evidence>
<protein>
    <submittedName>
        <fullName evidence="1">Uncharacterized protein</fullName>
    </submittedName>
</protein>
<proteinExistence type="predicted"/>
<dbReference type="AlphaFoldDB" id="A0A8H3VZF7"/>
<dbReference type="EMBL" id="WOWK01000199">
    <property type="protein sequence ID" value="KAF0315527.1"/>
    <property type="molecule type" value="Genomic_DNA"/>
</dbReference>
<dbReference type="Proteomes" id="UP000434172">
    <property type="component" value="Unassembled WGS sequence"/>
</dbReference>
<sequence length="93" mass="9922">MIPDLAVRGTPSSDDAAYLSPSSQSYVPCFQERPFIVLVVSAPAEAAKLLRWRAETKGCSARSVVVMGNSAEVCDSLITTTTSQSQSRTGNVR</sequence>
<organism evidence="1 2">
    <name type="scientific">Colletotrichum asianum</name>
    <dbReference type="NCBI Taxonomy" id="702518"/>
    <lineage>
        <taxon>Eukaryota</taxon>
        <taxon>Fungi</taxon>
        <taxon>Dikarya</taxon>
        <taxon>Ascomycota</taxon>
        <taxon>Pezizomycotina</taxon>
        <taxon>Sordariomycetes</taxon>
        <taxon>Hypocreomycetidae</taxon>
        <taxon>Glomerellales</taxon>
        <taxon>Glomerellaceae</taxon>
        <taxon>Colletotrichum</taxon>
        <taxon>Colletotrichum gloeosporioides species complex</taxon>
    </lineage>
</organism>
<name>A0A8H3VZF7_9PEZI</name>
<accession>A0A8H3VZF7</accession>
<gene>
    <name evidence="1" type="ORF">GQ607_017234</name>
</gene>
<keyword evidence="2" id="KW-1185">Reference proteome</keyword>
<reference evidence="1 2" key="1">
    <citation type="submission" date="2019-12" db="EMBL/GenBank/DDBJ databases">
        <title>A genome sequence resource for the geographically widespread anthracnose pathogen Colletotrichum asianum.</title>
        <authorList>
            <person name="Meng Y."/>
        </authorList>
    </citation>
    <scope>NUCLEOTIDE SEQUENCE [LARGE SCALE GENOMIC DNA]</scope>
    <source>
        <strain evidence="1 2">ICMP 18580</strain>
    </source>
</reference>